<proteinExistence type="predicted"/>
<accession>A0ABV0XJ15</accession>
<comment type="caution">
    <text evidence="1">The sequence shown here is derived from an EMBL/GenBank/DDBJ whole genome shotgun (WGS) entry which is preliminary data.</text>
</comment>
<reference evidence="1 2" key="1">
    <citation type="submission" date="2021-06" db="EMBL/GenBank/DDBJ databases">
        <authorList>
            <person name="Palmer J.M."/>
        </authorList>
    </citation>
    <scope>NUCLEOTIDE SEQUENCE [LARGE SCALE GENOMIC DNA]</scope>
    <source>
        <strain evidence="1 2">AS_MEX2019</strain>
        <tissue evidence="1">Muscle</tissue>
    </source>
</reference>
<evidence type="ECO:0000313" key="2">
    <source>
        <dbReference type="Proteomes" id="UP001469553"/>
    </source>
</evidence>
<dbReference type="EMBL" id="JAHRIP010003708">
    <property type="protein sequence ID" value="MEQ2281469.1"/>
    <property type="molecule type" value="Genomic_DNA"/>
</dbReference>
<keyword evidence="2" id="KW-1185">Reference proteome</keyword>
<sequence length="101" mass="11620">MHPHLKDQLVAKEMSQLKGGASNTKHFPNFFHFLLDHKFHPLANSLILHLPFASPKNCENLNLNVNFLRCSPLVAFSSENTRQTESERNLSACRIFDLFEQ</sequence>
<organism evidence="1 2">
    <name type="scientific">Ameca splendens</name>
    <dbReference type="NCBI Taxonomy" id="208324"/>
    <lineage>
        <taxon>Eukaryota</taxon>
        <taxon>Metazoa</taxon>
        <taxon>Chordata</taxon>
        <taxon>Craniata</taxon>
        <taxon>Vertebrata</taxon>
        <taxon>Euteleostomi</taxon>
        <taxon>Actinopterygii</taxon>
        <taxon>Neopterygii</taxon>
        <taxon>Teleostei</taxon>
        <taxon>Neoteleostei</taxon>
        <taxon>Acanthomorphata</taxon>
        <taxon>Ovalentaria</taxon>
        <taxon>Atherinomorphae</taxon>
        <taxon>Cyprinodontiformes</taxon>
        <taxon>Goodeidae</taxon>
        <taxon>Ameca</taxon>
    </lineage>
</organism>
<protein>
    <submittedName>
        <fullName evidence="1">Uncharacterized protein</fullName>
    </submittedName>
</protein>
<evidence type="ECO:0000313" key="1">
    <source>
        <dbReference type="EMBL" id="MEQ2281469.1"/>
    </source>
</evidence>
<dbReference type="Proteomes" id="UP001469553">
    <property type="component" value="Unassembled WGS sequence"/>
</dbReference>
<gene>
    <name evidence="1" type="ORF">AMECASPLE_030705</name>
</gene>
<name>A0ABV0XJ15_9TELE</name>